<name>A0A1I6GXQ3_9FLAO</name>
<dbReference type="GO" id="GO:0006777">
    <property type="term" value="P:Mo-molybdopterin cofactor biosynthetic process"/>
    <property type="evidence" value="ECO:0007669"/>
    <property type="project" value="UniProtKB-KW"/>
</dbReference>
<evidence type="ECO:0000256" key="6">
    <source>
        <dbReference type="ARBA" id="ARBA00023134"/>
    </source>
</evidence>
<feature type="binding site" evidence="8">
    <location>
        <position position="99"/>
    </location>
    <ligand>
        <name>Mg(2+)</name>
        <dbReference type="ChEBI" id="CHEBI:18420"/>
    </ligand>
</feature>
<dbReference type="RefSeq" id="WP_092982339.1">
    <property type="nucleotide sequence ID" value="NZ_FOYQ01000002.1"/>
</dbReference>
<feature type="domain" description="MobA-like NTP transferase" evidence="9">
    <location>
        <begin position="9"/>
        <end position="166"/>
    </location>
</feature>
<dbReference type="EC" id="2.7.7.77" evidence="8"/>
<proteinExistence type="inferred from homology"/>
<dbReference type="InterPro" id="IPR013482">
    <property type="entry name" value="Molybde_CF_guanTrfase"/>
</dbReference>
<evidence type="ECO:0000313" key="11">
    <source>
        <dbReference type="Proteomes" id="UP000199534"/>
    </source>
</evidence>
<feature type="binding site" evidence="8">
    <location>
        <begin position="12"/>
        <end position="14"/>
    </location>
    <ligand>
        <name>GTP</name>
        <dbReference type="ChEBI" id="CHEBI:37565"/>
    </ligand>
</feature>
<keyword evidence="6 8" id="KW-0342">GTP-binding</keyword>
<evidence type="ECO:0000256" key="4">
    <source>
        <dbReference type="ARBA" id="ARBA00022741"/>
    </source>
</evidence>
<dbReference type="GO" id="GO:0061603">
    <property type="term" value="F:molybdenum cofactor guanylyltransferase activity"/>
    <property type="evidence" value="ECO:0007669"/>
    <property type="project" value="UniProtKB-EC"/>
</dbReference>
<gene>
    <name evidence="8" type="primary">mobA</name>
    <name evidence="10" type="ORF">SAMN04490243_1874</name>
</gene>
<comment type="cofactor">
    <cofactor evidence="8">
        <name>Mg(2+)</name>
        <dbReference type="ChEBI" id="CHEBI:18420"/>
    </cofactor>
</comment>
<dbReference type="GO" id="GO:0005737">
    <property type="term" value="C:cytoplasm"/>
    <property type="evidence" value="ECO:0007669"/>
    <property type="project" value="UniProtKB-SubCell"/>
</dbReference>
<dbReference type="STRING" id="400055.SAMN04490243_1874"/>
<evidence type="ECO:0000256" key="3">
    <source>
        <dbReference type="ARBA" id="ARBA00022723"/>
    </source>
</evidence>
<dbReference type="Proteomes" id="UP000199534">
    <property type="component" value="Unassembled WGS sequence"/>
</dbReference>
<dbReference type="EMBL" id="FOYQ01000002">
    <property type="protein sequence ID" value="SFR47015.1"/>
    <property type="molecule type" value="Genomic_DNA"/>
</dbReference>
<evidence type="ECO:0000256" key="2">
    <source>
        <dbReference type="ARBA" id="ARBA00022679"/>
    </source>
</evidence>
<dbReference type="AlphaFoldDB" id="A0A1I6GXQ3"/>
<evidence type="ECO:0000259" key="9">
    <source>
        <dbReference type="Pfam" id="PF12804"/>
    </source>
</evidence>
<feature type="binding site" evidence="8">
    <location>
        <position position="24"/>
    </location>
    <ligand>
        <name>GTP</name>
        <dbReference type="ChEBI" id="CHEBI:37565"/>
    </ligand>
</feature>
<keyword evidence="2 8" id="KW-0808">Transferase</keyword>
<reference evidence="10 11" key="1">
    <citation type="submission" date="2016-10" db="EMBL/GenBank/DDBJ databases">
        <authorList>
            <person name="de Groot N.N."/>
        </authorList>
    </citation>
    <scope>NUCLEOTIDE SEQUENCE [LARGE SCALE GENOMIC DNA]</scope>
    <source>
        <strain evidence="10 11">DSM 21019</strain>
    </source>
</reference>
<dbReference type="Gene3D" id="3.90.550.10">
    <property type="entry name" value="Spore Coat Polysaccharide Biosynthesis Protein SpsA, Chain A"/>
    <property type="match status" value="1"/>
</dbReference>
<evidence type="ECO:0000256" key="5">
    <source>
        <dbReference type="ARBA" id="ARBA00022842"/>
    </source>
</evidence>
<dbReference type="Pfam" id="PF12804">
    <property type="entry name" value="NTP_transf_3"/>
    <property type="match status" value="1"/>
</dbReference>
<keyword evidence="11" id="KW-1185">Reference proteome</keyword>
<dbReference type="PANTHER" id="PTHR19136">
    <property type="entry name" value="MOLYBDENUM COFACTOR GUANYLYLTRANSFERASE"/>
    <property type="match status" value="1"/>
</dbReference>
<dbReference type="OrthoDB" id="9788394at2"/>
<comment type="similarity">
    <text evidence="8">Belongs to the MobA family.</text>
</comment>
<evidence type="ECO:0000256" key="8">
    <source>
        <dbReference type="HAMAP-Rule" id="MF_00316"/>
    </source>
</evidence>
<dbReference type="PANTHER" id="PTHR19136:SF81">
    <property type="entry name" value="MOLYBDENUM COFACTOR GUANYLYLTRANSFERASE"/>
    <property type="match status" value="1"/>
</dbReference>
<comment type="caution">
    <text evidence="8">Lacks conserved residue(s) required for the propagation of feature annotation.</text>
</comment>
<keyword evidence="5 8" id="KW-0460">Magnesium</keyword>
<evidence type="ECO:0000256" key="7">
    <source>
        <dbReference type="ARBA" id="ARBA00023150"/>
    </source>
</evidence>
<feature type="binding site" evidence="8">
    <location>
        <position position="99"/>
    </location>
    <ligand>
        <name>GTP</name>
        <dbReference type="ChEBI" id="CHEBI:37565"/>
    </ligand>
</feature>
<protein>
    <recommendedName>
        <fullName evidence="8">Probable molybdenum cofactor guanylyltransferase</fullName>
        <shortName evidence="8">MoCo guanylyltransferase</shortName>
        <ecNumber evidence="8">2.7.7.77</ecNumber>
    </recommendedName>
    <alternativeName>
        <fullName evidence="8">GTP:molybdopterin guanylyltransferase</fullName>
    </alternativeName>
    <alternativeName>
        <fullName evidence="8">Mo-MPT guanylyltransferase</fullName>
    </alternativeName>
    <alternativeName>
        <fullName evidence="8">Molybdopterin guanylyltransferase</fullName>
    </alternativeName>
    <alternativeName>
        <fullName evidence="8">Molybdopterin-guanine dinucleotide synthase</fullName>
        <shortName evidence="8">MGD synthase</shortName>
    </alternativeName>
</protein>
<keyword evidence="4 8" id="KW-0547">Nucleotide-binding</keyword>
<evidence type="ECO:0000256" key="1">
    <source>
        <dbReference type="ARBA" id="ARBA00022490"/>
    </source>
</evidence>
<sequence>MEPKGKLYGLVLAGGKSTRMGEDKGILEYHGMPQREYTVALLKSCGIKTFLSVRNDQQDDIPTGMDTILDRDEFRGPFNGLLSAHRAYPEVAWLVVACDMPLLLAKDIELLIQERDPERMATAFATVKSGLPEPLAAIWEPAGLAAAMTYLETATSSCARKFLINHDTKLVHPKDDLVLANANDPETFRELQEYIATR</sequence>
<dbReference type="InterPro" id="IPR025877">
    <property type="entry name" value="MobA-like_NTP_Trfase"/>
</dbReference>
<comment type="catalytic activity">
    <reaction evidence="8">
        <text>Mo-molybdopterin + GTP + H(+) = Mo-molybdopterin guanine dinucleotide + diphosphate</text>
        <dbReference type="Rhea" id="RHEA:34243"/>
        <dbReference type="ChEBI" id="CHEBI:15378"/>
        <dbReference type="ChEBI" id="CHEBI:33019"/>
        <dbReference type="ChEBI" id="CHEBI:37565"/>
        <dbReference type="ChEBI" id="CHEBI:71302"/>
        <dbReference type="ChEBI" id="CHEBI:71310"/>
        <dbReference type="EC" id="2.7.7.77"/>
    </reaction>
</comment>
<accession>A0A1I6GXQ3</accession>
<evidence type="ECO:0000313" key="10">
    <source>
        <dbReference type="EMBL" id="SFR47015.1"/>
    </source>
</evidence>
<keyword evidence="1 8" id="KW-0963">Cytoplasm</keyword>
<feature type="binding site" evidence="8">
    <location>
        <position position="70"/>
    </location>
    <ligand>
        <name>GTP</name>
        <dbReference type="ChEBI" id="CHEBI:37565"/>
    </ligand>
</feature>
<keyword evidence="7 8" id="KW-0501">Molybdenum cofactor biosynthesis</keyword>
<comment type="function">
    <text evidence="8">Transfers a GMP moiety from GTP to Mo-molybdopterin (Mo-MPT) cofactor (Moco or molybdenum cofactor) to form Mo-molybdopterin guanine dinucleotide (Mo-MGD) cofactor.</text>
</comment>
<dbReference type="InterPro" id="IPR029044">
    <property type="entry name" value="Nucleotide-diphossugar_trans"/>
</dbReference>
<organism evidence="10 11">
    <name type="scientific">Robiginitalea myxolifaciens</name>
    <dbReference type="NCBI Taxonomy" id="400055"/>
    <lineage>
        <taxon>Bacteria</taxon>
        <taxon>Pseudomonadati</taxon>
        <taxon>Bacteroidota</taxon>
        <taxon>Flavobacteriia</taxon>
        <taxon>Flavobacteriales</taxon>
        <taxon>Flavobacteriaceae</taxon>
        <taxon>Robiginitalea</taxon>
    </lineage>
</organism>
<dbReference type="SUPFAM" id="SSF53448">
    <property type="entry name" value="Nucleotide-diphospho-sugar transferases"/>
    <property type="match status" value="1"/>
</dbReference>
<dbReference type="CDD" id="cd02503">
    <property type="entry name" value="MobA"/>
    <property type="match status" value="1"/>
</dbReference>
<comment type="subcellular location">
    <subcellularLocation>
        <location evidence="8">Cytoplasm</location>
    </subcellularLocation>
</comment>
<dbReference type="HAMAP" id="MF_00316">
    <property type="entry name" value="MobA"/>
    <property type="match status" value="1"/>
</dbReference>
<dbReference type="GO" id="GO:0046872">
    <property type="term" value="F:metal ion binding"/>
    <property type="evidence" value="ECO:0007669"/>
    <property type="project" value="UniProtKB-KW"/>
</dbReference>
<dbReference type="GO" id="GO:0005525">
    <property type="term" value="F:GTP binding"/>
    <property type="evidence" value="ECO:0007669"/>
    <property type="project" value="UniProtKB-UniRule"/>
</dbReference>
<comment type="domain">
    <text evidence="8">The N-terminal domain determines nucleotide recognition and specific binding, while the C-terminal domain determines the specific binding to the target protein.</text>
</comment>
<keyword evidence="3 8" id="KW-0479">Metal-binding</keyword>